<feature type="binding site" evidence="7">
    <location>
        <position position="326"/>
    </location>
    <ligand>
        <name>ATP</name>
        <dbReference type="ChEBI" id="CHEBI:30616"/>
    </ligand>
</feature>
<reference evidence="10 11" key="1">
    <citation type="submission" date="2015-11" db="EMBL/GenBank/DDBJ databases">
        <title>Genomic analysis of 38 Legionella species identifies large and diverse effector repertoires.</title>
        <authorList>
            <person name="Burstein D."/>
            <person name="Amaro F."/>
            <person name="Zusman T."/>
            <person name="Lifshitz Z."/>
            <person name="Cohen O."/>
            <person name="Gilbert J.A."/>
            <person name="Pupko T."/>
            <person name="Shuman H.A."/>
            <person name="Segal G."/>
        </authorList>
    </citation>
    <scope>NUCLEOTIDE SEQUENCE [LARGE SCALE GENOMIC DNA]</scope>
    <source>
        <strain evidence="10 11">ATCC 49655</strain>
    </source>
</reference>
<comment type="function">
    <text evidence="7">ATPase subunit of a proteasome-like degradation complex; this subunit has chaperone activity. The binding of ATP and its subsequent hydrolysis by HslU are essential for unfolding of protein substrates subsequently hydrolyzed by HslV. HslU recognizes the N-terminal part of its protein substrates and unfolds these before they are guided to HslV for hydrolysis.</text>
</comment>
<evidence type="ECO:0000256" key="1">
    <source>
        <dbReference type="ARBA" id="ARBA00004496"/>
    </source>
</evidence>
<dbReference type="Proteomes" id="UP000054600">
    <property type="component" value="Unassembled WGS sequence"/>
</dbReference>
<dbReference type="InterPro" id="IPR027417">
    <property type="entry name" value="P-loop_NTPase"/>
</dbReference>
<sequence length="448" mass="49949">MMTVNNSVVMTPREIVQELDKHIIGQDDAKRAVAIALRNRWRRMKIQDPVLRNEIMPKNILMIGPTGVGKTEIARRLAKLAHAPFIKVEATKFTEVGYVGRDVDSILRDLTDIAIKQEREFAMKKVAHLAEDAAEERVLDVLLPPARGVLTPGEKDSTARQVFRKQLREGLLNDNEIEIDIAASPVGIEIMAPPGMEEMTSQLQSMFQQVGSHKTKTRKMTVAKAMKILREEEAAKLVNDEDIKARAIESVEQNGIVFIDELDKVAKRSENTGGGDVSREGVQRDLLPLVEGTTVSTKYGMVKSDHILFIASGAFHVAKPSDLIAELQGRLPIRVELSALTVNDFVRILTEPSSSLTLQYAALMETEGLVLKFNETGIKRIAEVAWQVNERMENIGARRLYTVMERLLEVVSFEATDKAGETVLVDEAYVNKNLGQLIADEDLARYIL</sequence>
<dbReference type="Gene3D" id="3.40.50.300">
    <property type="entry name" value="P-loop containing nucleotide triphosphate hydrolases"/>
    <property type="match status" value="2"/>
</dbReference>
<dbReference type="NCBIfam" id="NF003544">
    <property type="entry name" value="PRK05201.1"/>
    <property type="match status" value="1"/>
</dbReference>
<comment type="similarity">
    <text evidence="2 7">Belongs to the ClpX chaperone family. HslU subfamily.</text>
</comment>
<gene>
    <name evidence="7 10" type="primary">hslU</name>
    <name evidence="10" type="ORF">Lsha_2802</name>
</gene>
<comment type="caution">
    <text evidence="10">The sequence shown here is derived from an EMBL/GenBank/DDBJ whole genome shotgun (WGS) entry which is preliminary data.</text>
</comment>
<dbReference type="AlphaFoldDB" id="A0A0W0YIR1"/>
<evidence type="ECO:0000313" key="11">
    <source>
        <dbReference type="Proteomes" id="UP000054600"/>
    </source>
</evidence>
<dbReference type="OrthoDB" id="9804062at2"/>
<dbReference type="PANTHER" id="PTHR48102">
    <property type="entry name" value="ATP-DEPENDENT CLP PROTEASE ATP-BINDING SUBUNIT CLPX-LIKE, MITOCHONDRIAL-RELATED"/>
    <property type="match status" value="1"/>
</dbReference>
<organism evidence="10 11">
    <name type="scientific">Legionella shakespearei DSM 23087</name>
    <dbReference type="NCBI Taxonomy" id="1122169"/>
    <lineage>
        <taxon>Bacteria</taxon>
        <taxon>Pseudomonadati</taxon>
        <taxon>Pseudomonadota</taxon>
        <taxon>Gammaproteobacteria</taxon>
        <taxon>Legionellales</taxon>
        <taxon>Legionellaceae</taxon>
        <taxon>Legionella</taxon>
    </lineage>
</organism>
<dbReference type="FunFam" id="3.40.50.300:FF:000213">
    <property type="entry name" value="ATP-dependent protease ATPase subunit HslU"/>
    <property type="match status" value="1"/>
</dbReference>
<dbReference type="GO" id="GO:0008233">
    <property type="term" value="F:peptidase activity"/>
    <property type="evidence" value="ECO:0007669"/>
    <property type="project" value="UniProtKB-KW"/>
</dbReference>
<dbReference type="SMART" id="SM01086">
    <property type="entry name" value="ClpB_D2-small"/>
    <property type="match status" value="1"/>
</dbReference>
<keyword evidence="10" id="KW-0378">Hydrolase</keyword>
<dbReference type="Gene3D" id="1.10.8.60">
    <property type="match status" value="1"/>
</dbReference>
<evidence type="ECO:0000256" key="7">
    <source>
        <dbReference type="HAMAP-Rule" id="MF_00249"/>
    </source>
</evidence>
<dbReference type="PANTHER" id="PTHR48102:SF3">
    <property type="entry name" value="ATP-DEPENDENT PROTEASE ATPASE SUBUNIT HSLU"/>
    <property type="match status" value="1"/>
</dbReference>
<evidence type="ECO:0000259" key="8">
    <source>
        <dbReference type="SMART" id="SM00382"/>
    </source>
</evidence>
<dbReference type="Pfam" id="PF00004">
    <property type="entry name" value="AAA"/>
    <property type="match status" value="1"/>
</dbReference>
<dbReference type="SUPFAM" id="SSF52540">
    <property type="entry name" value="P-loop containing nucleoside triphosphate hydrolases"/>
    <property type="match status" value="1"/>
</dbReference>
<feature type="domain" description="Clp ATPase C-terminal" evidence="9">
    <location>
        <begin position="340"/>
        <end position="439"/>
    </location>
</feature>
<dbReference type="InterPro" id="IPR019489">
    <property type="entry name" value="Clp_ATPase_C"/>
</dbReference>
<dbReference type="SMART" id="SM00382">
    <property type="entry name" value="AAA"/>
    <property type="match status" value="1"/>
</dbReference>
<feature type="binding site" evidence="7">
    <location>
        <position position="24"/>
    </location>
    <ligand>
        <name>ATP</name>
        <dbReference type="ChEBI" id="CHEBI:30616"/>
    </ligand>
</feature>
<keyword evidence="10" id="KW-0645">Protease</keyword>
<feature type="binding site" evidence="7">
    <location>
        <position position="398"/>
    </location>
    <ligand>
        <name>ATP</name>
        <dbReference type="ChEBI" id="CHEBI:30616"/>
    </ligand>
</feature>
<feature type="domain" description="AAA+ ATPase" evidence="8">
    <location>
        <begin position="56"/>
        <end position="337"/>
    </location>
</feature>
<evidence type="ECO:0000256" key="5">
    <source>
        <dbReference type="ARBA" id="ARBA00022840"/>
    </source>
</evidence>
<proteinExistence type="inferred from homology"/>
<dbReference type="InterPro" id="IPR050052">
    <property type="entry name" value="ATP-dep_Clp_protease_ClpX"/>
</dbReference>
<dbReference type="GO" id="GO:0005524">
    <property type="term" value="F:ATP binding"/>
    <property type="evidence" value="ECO:0007669"/>
    <property type="project" value="UniProtKB-UniRule"/>
</dbReference>
<dbReference type="GO" id="GO:0016887">
    <property type="term" value="F:ATP hydrolysis activity"/>
    <property type="evidence" value="ECO:0007669"/>
    <property type="project" value="InterPro"/>
</dbReference>
<feature type="binding site" evidence="7">
    <location>
        <begin position="67"/>
        <end position="72"/>
    </location>
    <ligand>
        <name>ATP</name>
        <dbReference type="ChEBI" id="CHEBI:30616"/>
    </ligand>
</feature>
<dbReference type="FunFam" id="3.40.50.300:FF:000220">
    <property type="entry name" value="ATP-dependent protease ATPase subunit HslU"/>
    <property type="match status" value="1"/>
</dbReference>
<feature type="binding site" evidence="7">
    <location>
        <position position="260"/>
    </location>
    <ligand>
        <name>ATP</name>
        <dbReference type="ChEBI" id="CHEBI:30616"/>
    </ligand>
</feature>
<keyword evidence="11" id="KW-1185">Reference proteome</keyword>
<dbReference type="HAMAP" id="MF_00249">
    <property type="entry name" value="HslU"/>
    <property type="match status" value="1"/>
</dbReference>
<evidence type="ECO:0000259" key="9">
    <source>
        <dbReference type="SMART" id="SM01086"/>
    </source>
</evidence>
<dbReference type="RefSeq" id="WP_018576497.1">
    <property type="nucleotide sequence ID" value="NZ_KB892387.1"/>
</dbReference>
<evidence type="ECO:0000256" key="2">
    <source>
        <dbReference type="ARBA" id="ARBA00009771"/>
    </source>
</evidence>
<dbReference type="GO" id="GO:0036402">
    <property type="term" value="F:proteasome-activating activity"/>
    <property type="evidence" value="ECO:0007669"/>
    <property type="project" value="UniProtKB-UniRule"/>
</dbReference>
<evidence type="ECO:0000256" key="3">
    <source>
        <dbReference type="ARBA" id="ARBA00022490"/>
    </source>
</evidence>
<evidence type="ECO:0000313" key="10">
    <source>
        <dbReference type="EMBL" id="KTD56403.1"/>
    </source>
</evidence>
<accession>A0A0W0YIR1</accession>
<dbReference type="InterPro" id="IPR004491">
    <property type="entry name" value="HslU"/>
</dbReference>
<dbReference type="GO" id="GO:0009376">
    <property type="term" value="C:HslUV protease complex"/>
    <property type="evidence" value="ECO:0007669"/>
    <property type="project" value="UniProtKB-UniRule"/>
</dbReference>
<dbReference type="EMBL" id="LNYW01000074">
    <property type="protein sequence ID" value="KTD56403.1"/>
    <property type="molecule type" value="Genomic_DNA"/>
</dbReference>
<dbReference type="PATRIC" id="fig|1122169.6.peg.3222"/>
<protein>
    <recommendedName>
        <fullName evidence="7">ATP-dependent protease ATPase subunit HslU</fullName>
    </recommendedName>
    <alternativeName>
        <fullName evidence="7">Unfoldase HslU</fullName>
    </alternativeName>
</protein>
<keyword evidence="4 7" id="KW-0547">Nucleotide-binding</keyword>
<keyword evidence="3 7" id="KW-0963">Cytoplasm</keyword>
<dbReference type="NCBIfam" id="TIGR00390">
    <property type="entry name" value="hslU"/>
    <property type="match status" value="1"/>
</dbReference>
<dbReference type="InterPro" id="IPR003959">
    <property type="entry name" value="ATPase_AAA_core"/>
</dbReference>
<dbReference type="CDD" id="cd19498">
    <property type="entry name" value="RecA-like_HslU"/>
    <property type="match status" value="1"/>
</dbReference>
<comment type="subunit">
    <text evidence="7">A double ring-shaped homohexamer of HslV is capped on each side by a ring-shaped HslU homohexamer. The assembly of the HslU/HslV complex is dependent on binding of ATP.</text>
</comment>
<dbReference type="eggNOG" id="COG1220">
    <property type="taxonomic scope" value="Bacteria"/>
</dbReference>
<dbReference type="GO" id="GO:0043335">
    <property type="term" value="P:protein unfolding"/>
    <property type="evidence" value="ECO:0007669"/>
    <property type="project" value="UniProtKB-UniRule"/>
</dbReference>
<dbReference type="STRING" id="1122169.Lsha_2802"/>
<dbReference type="Pfam" id="PF07724">
    <property type="entry name" value="AAA_2"/>
    <property type="match status" value="1"/>
</dbReference>
<evidence type="ECO:0000256" key="4">
    <source>
        <dbReference type="ARBA" id="ARBA00022741"/>
    </source>
</evidence>
<evidence type="ECO:0000256" key="6">
    <source>
        <dbReference type="ARBA" id="ARBA00023186"/>
    </source>
</evidence>
<name>A0A0W0YIR1_9GAMM</name>
<keyword evidence="6 7" id="KW-0143">Chaperone</keyword>
<keyword evidence="5 7" id="KW-0067">ATP-binding</keyword>
<comment type="subcellular location">
    <subcellularLocation>
        <location evidence="1 7">Cytoplasm</location>
    </subcellularLocation>
</comment>
<dbReference type="InterPro" id="IPR003593">
    <property type="entry name" value="AAA+_ATPase"/>
</dbReference>